<dbReference type="InterPro" id="IPR002156">
    <property type="entry name" value="RNaseH_domain"/>
</dbReference>
<accession>A0A7J8SKK2</accession>
<dbReference type="InterPro" id="IPR044730">
    <property type="entry name" value="RNase_H-like_dom_plant"/>
</dbReference>
<dbReference type="SUPFAM" id="SSF53098">
    <property type="entry name" value="Ribonuclease H-like"/>
    <property type="match status" value="1"/>
</dbReference>
<dbReference type="GO" id="GO:0004523">
    <property type="term" value="F:RNA-DNA hybrid ribonuclease activity"/>
    <property type="evidence" value="ECO:0007669"/>
    <property type="project" value="InterPro"/>
</dbReference>
<dbReference type="Pfam" id="PF13456">
    <property type="entry name" value="RVT_3"/>
    <property type="match status" value="1"/>
</dbReference>
<proteinExistence type="predicted"/>
<dbReference type="PANTHER" id="PTHR47074:SF61">
    <property type="entry name" value="RNASE H TYPE-1 DOMAIN-CONTAINING PROTEIN"/>
    <property type="match status" value="1"/>
</dbReference>
<dbReference type="EMBL" id="JABFAC010000010">
    <property type="protein sequence ID" value="MBA0626340.1"/>
    <property type="molecule type" value="Genomic_DNA"/>
</dbReference>
<dbReference type="Proteomes" id="UP000593561">
    <property type="component" value="Unassembled WGS sequence"/>
</dbReference>
<dbReference type="GO" id="GO:0003676">
    <property type="term" value="F:nucleic acid binding"/>
    <property type="evidence" value="ECO:0007669"/>
    <property type="project" value="InterPro"/>
</dbReference>
<evidence type="ECO:0000259" key="1">
    <source>
        <dbReference type="Pfam" id="PF13456"/>
    </source>
</evidence>
<organism evidence="2 3">
    <name type="scientific">Gossypium davidsonii</name>
    <name type="common">Davidson's cotton</name>
    <name type="synonym">Gossypium klotzschianum subsp. davidsonii</name>
    <dbReference type="NCBI Taxonomy" id="34287"/>
    <lineage>
        <taxon>Eukaryota</taxon>
        <taxon>Viridiplantae</taxon>
        <taxon>Streptophyta</taxon>
        <taxon>Embryophyta</taxon>
        <taxon>Tracheophyta</taxon>
        <taxon>Spermatophyta</taxon>
        <taxon>Magnoliopsida</taxon>
        <taxon>eudicotyledons</taxon>
        <taxon>Gunneridae</taxon>
        <taxon>Pentapetalae</taxon>
        <taxon>rosids</taxon>
        <taxon>malvids</taxon>
        <taxon>Malvales</taxon>
        <taxon>Malvaceae</taxon>
        <taxon>Malvoideae</taxon>
        <taxon>Gossypium</taxon>
    </lineage>
</organism>
<gene>
    <name evidence="2" type="ORF">Godav_004021</name>
</gene>
<reference evidence="2 3" key="1">
    <citation type="journal article" date="2019" name="Genome Biol. Evol.">
        <title>Insights into the evolution of the New World diploid cottons (Gossypium, subgenus Houzingenia) based on genome sequencing.</title>
        <authorList>
            <person name="Grover C.E."/>
            <person name="Arick M.A. 2nd"/>
            <person name="Thrash A."/>
            <person name="Conover J.L."/>
            <person name="Sanders W.S."/>
            <person name="Peterson D.G."/>
            <person name="Frelichowski J.E."/>
            <person name="Scheffler J.A."/>
            <person name="Scheffler B.E."/>
            <person name="Wendel J.F."/>
        </authorList>
    </citation>
    <scope>NUCLEOTIDE SEQUENCE [LARGE SCALE GENOMIC DNA]</scope>
    <source>
        <strain evidence="2">27</strain>
        <tissue evidence="2">Leaf</tissue>
    </source>
</reference>
<dbReference type="InterPro" id="IPR036397">
    <property type="entry name" value="RNaseH_sf"/>
</dbReference>
<dbReference type="InterPro" id="IPR052929">
    <property type="entry name" value="RNase_H-like_EbsB-rel"/>
</dbReference>
<sequence>MGRVFHKINHSSSPFQFEAKWCLDDAFEEVVKRGWKDLQGSLPIKLMQLGHFLQNWSRSCFHEQKGYKLALEKWLSVLLDKDPTDEILGEIMEVQLGLNFEADKEEVYWAQRARLNWLQYSDRNSSFFHRVAMAHHNLAGRGSSDLLVWRHDASGEYSVKSGLRVDSACPLCKSEPEDSHHILWYCSVLRQLWFQLKLVVDFDAFTSDGITNFVSAFLAMNSNSKKLSAISLWALWYKRNKFVNEGLKYEFHELVGFVQSYGQELSFAKAKDLTTGIQRNGLWRPPKPGIIKLNFDASFENNFNFFISAVLARDSEGLIMGACTYPIVNVTDAFVAEARACERALYFAWDMGFRKVVVEGDSLNVIKKLETNFTDRSILSPISQRIRVLAEAFEEVTYNFVPLEVNRAAHELAMVGRTQKHPCFWVEEAPPLVAEVAELDRQAWSSRG</sequence>
<dbReference type="InterPro" id="IPR012337">
    <property type="entry name" value="RNaseH-like_sf"/>
</dbReference>
<dbReference type="CDD" id="cd06222">
    <property type="entry name" value="RNase_H_like"/>
    <property type="match status" value="1"/>
</dbReference>
<evidence type="ECO:0000313" key="2">
    <source>
        <dbReference type="EMBL" id="MBA0626340.1"/>
    </source>
</evidence>
<protein>
    <recommendedName>
        <fullName evidence="1">RNase H type-1 domain-containing protein</fullName>
    </recommendedName>
</protein>
<comment type="caution">
    <text evidence="2">The sequence shown here is derived from an EMBL/GenBank/DDBJ whole genome shotgun (WGS) entry which is preliminary data.</text>
</comment>
<feature type="domain" description="RNase H type-1" evidence="1">
    <location>
        <begin position="294"/>
        <end position="413"/>
    </location>
</feature>
<name>A0A7J8SKK2_GOSDV</name>
<dbReference type="Gene3D" id="3.30.420.10">
    <property type="entry name" value="Ribonuclease H-like superfamily/Ribonuclease H"/>
    <property type="match status" value="1"/>
</dbReference>
<evidence type="ECO:0000313" key="3">
    <source>
        <dbReference type="Proteomes" id="UP000593561"/>
    </source>
</evidence>
<dbReference type="AlphaFoldDB" id="A0A7J8SKK2"/>
<keyword evidence="3" id="KW-1185">Reference proteome</keyword>
<dbReference type="PANTHER" id="PTHR47074">
    <property type="entry name" value="BNAC02G40300D PROTEIN"/>
    <property type="match status" value="1"/>
</dbReference>